<name>S4SUB8_9CUCU</name>
<evidence type="ECO:0000256" key="7">
    <source>
        <dbReference type="ARBA" id="ARBA00022660"/>
    </source>
</evidence>
<evidence type="ECO:0000256" key="16">
    <source>
        <dbReference type="ARBA" id="ARBA00049551"/>
    </source>
</evidence>
<evidence type="ECO:0000259" key="18">
    <source>
        <dbReference type="Pfam" id="PF00361"/>
    </source>
</evidence>
<evidence type="ECO:0000313" key="20">
    <source>
        <dbReference type="EMBL" id="AFQ62162.1"/>
    </source>
</evidence>
<keyword evidence="6 17" id="KW-0813">Transport</keyword>
<evidence type="ECO:0000256" key="3">
    <source>
        <dbReference type="ARBA" id="ARBA00009025"/>
    </source>
</evidence>
<evidence type="ECO:0000259" key="19">
    <source>
        <dbReference type="Pfam" id="PF01059"/>
    </source>
</evidence>
<feature type="transmembrane region" description="Helical" evidence="17">
    <location>
        <begin position="294"/>
        <end position="319"/>
    </location>
</feature>
<keyword evidence="12 17" id="KW-0520">NAD</keyword>
<evidence type="ECO:0000256" key="1">
    <source>
        <dbReference type="ARBA" id="ARBA00003257"/>
    </source>
</evidence>
<protein>
    <recommendedName>
        <fullName evidence="5 17">NADH-ubiquinone oxidoreductase chain 4</fullName>
        <ecNumber evidence="4 17">7.1.1.2</ecNumber>
    </recommendedName>
</protein>
<dbReference type="Pfam" id="PF00361">
    <property type="entry name" value="Proton_antipo_M"/>
    <property type="match status" value="1"/>
</dbReference>
<reference evidence="20" key="1">
    <citation type="submission" date="2012-07" db="EMBL/GenBank/DDBJ databases">
        <title>Mitogenomics of the Coleoptera under dense taxon sampling.</title>
        <authorList>
            <person name="Timmermans M.J.T.N."/>
            <person name="Lim J."/>
            <person name="Dodsworth S."/>
            <person name="Haran J."/>
            <person name="Ahrens D."/>
            <person name="Bocak L."/>
            <person name="London A."/>
            <person name="Culverwell L."/>
            <person name="Vogler A.P."/>
        </authorList>
    </citation>
    <scope>NUCLEOTIDE SEQUENCE</scope>
</reference>
<sequence>MMKLILFLVFLMPLSFLVNFWLMQFFLLIITFFFLFNVSFIMSYISFNMGYDMISYFLILLSFWICLLMILASEKIYLNNNYYKMFIFMVLLLLLSLIMTFIVMNLFLFYLFFEISLIPTLILIIGWGYQPERIQAGMYLLFYTMFMSLPMMLIIFYLYNLNYSLDFIFLNLNLSKWYMYMCMNMVFLVKMPMFMLHLWLPKAHVEAPVSGSMILAGIMLKLGGYGLMRFLKLFLDLGMKINLVFIIISLLGGVIVSFICIRQSDMKMLIAYSSVAHMGMVLSGIMSLTCWGMMGAFIMMIAHGLCSSGLFVLANILYERMSSRSLYLNKGLINIMPSLSMWWFLFCVANMAAPPSLNLLGEIFIINSLVNYSYFFMFLLMLLSFFSAVYSLFLYSFSQHGMFYSGLFSFWINNIREFLLLFLHWFPLNLLILKSDLFF</sequence>
<gene>
    <name evidence="20" type="primary">ND4</name>
</gene>
<evidence type="ECO:0000256" key="12">
    <source>
        <dbReference type="ARBA" id="ARBA00023027"/>
    </source>
</evidence>
<dbReference type="GO" id="GO:0003954">
    <property type="term" value="F:NADH dehydrogenase activity"/>
    <property type="evidence" value="ECO:0007669"/>
    <property type="project" value="TreeGrafter"/>
</dbReference>
<feature type="transmembrane region" description="Helical" evidence="17">
    <location>
        <begin position="109"/>
        <end position="129"/>
    </location>
</feature>
<keyword evidence="8 17" id="KW-0812">Transmembrane</keyword>
<comment type="catalytic activity">
    <reaction evidence="16 17">
        <text>a ubiquinone + NADH + 5 H(+)(in) = a ubiquinol + NAD(+) + 4 H(+)(out)</text>
        <dbReference type="Rhea" id="RHEA:29091"/>
        <dbReference type="Rhea" id="RHEA-COMP:9565"/>
        <dbReference type="Rhea" id="RHEA-COMP:9566"/>
        <dbReference type="ChEBI" id="CHEBI:15378"/>
        <dbReference type="ChEBI" id="CHEBI:16389"/>
        <dbReference type="ChEBI" id="CHEBI:17976"/>
        <dbReference type="ChEBI" id="CHEBI:57540"/>
        <dbReference type="ChEBI" id="CHEBI:57945"/>
        <dbReference type="EC" id="7.1.1.2"/>
    </reaction>
</comment>
<evidence type="ECO:0000256" key="17">
    <source>
        <dbReference type="RuleBase" id="RU003297"/>
    </source>
</evidence>
<evidence type="ECO:0000256" key="10">
    <source>
        <dbReference type="ARBA" id="ARBA00022982"/>
    </source>
</evidence>
<feature type="transmembrane region" description="Helical" evidence="17">
    <location>
        <begin position="53"/>
        <end position="73"/>
    </location>
</feature>
<feature type="transmembrane region" description="Helical" evidence="17">
    <location>
        <begin position="268"/>
        <end position="288"/>
    </location>
</feature>
<keyword evidence="9" id="KW-1278">Translocase</keyword>
<dbReference type="InterPro" id="IPR001750">
    <property type="entry name" value="ND/Mrp_TM"/>
</dbReference>
<dbReference type="PANTHER" id="PTHR43507">
    <property type="entry name" value="NADH-UBIQUINONE OXIDOREDUCTASE CHAIN 4"/>
    <property type="match status" value="1"/>
</dbReference>
<dbReference type="GO" id="GO:0008137">
    <property type="term" value="F:NADH dehydrogenase (ubiquinone) activity"/>
    <property type="evidence" value="ECO:0007669"/>
    <property type="project" value="UniProtKB-UniRule"/>
</dbReference>
<evidence type="ECO:0000256" key="8">
    <source>
        <dbReference type="ARBA" id="ARBA00022692"/>
    </source>
</evidence>
<comment type="similarity">
    <text evidence="3 17">Belongs to the complex I subunit 4 family.</text>
</comment>
<geneLocation type="mitochondrion" evidence="20"/>
<keyword evidence="7 17" id="KW-0679">Respiratory chain</keyword>
<dbReference type="PRINTS" id="PR01437">
    <property type="entry name" value="NUOXDRDTASE4"/>
</dbReference>
<feature type="domain" description="NADH:ubiquinone oxidoreductase chain 4 N-terminal" evidence="19">
    <location>
        <begin position="1"/>
        <end position="100"/>
    </location>
</feature>
<evidence type="ECO:0000256" key="5">
    <source>
        <dbReference type="ARBA" id="ARBA00021006"/>
    </source>
</evidence>
<feature type="transmembrane region" description="Helical" evidence="17">
    <location>
        <begin position="331"/>
        <end position="352"/>
    </location>
</feature>
<feature type="transmembrane region" description="Helical" evidence="17">
    <location>
        <begin position="85"/>
        <end position="103"/>
    </location>
</feature>
<feature type="transmembrane region" description="Helical" evidence="17">
    <location>
        <begin position="27"/>
        <end position="47"/>
    </location>
</feature>
<evidence type="ECO:0000256" key="15">
    <source>
        <dbReference type="ARBA" id="ARBA00023136"/>
    </source>
</evidence>
<dbReference type="GO" id="GO:0042773">
    <property type="term" value="P:ATP synthesis coupled electron transport"/>
    <property type="evidence" value="ECO:0007669"/>
    <property type="project" value="InterPro"/>
</dbReference>
<evidence type="ECO:0000256" key="14">
    <source>
        <dbReference type="ARBA" id="ARBA00023128"/>
    </source>
</evidence>
<dbReference type="GO" id="GO:0015990">
    <property type="term" value="P:electron transport coupled proton transport"/>
    <property type="evidence" value="ECO:0007669"/>
    <property type="project" value="TreeGrafter"/>
</dbReference>
<feature type="transmembrane region" description="Helical" evidence="17">
    <location>
        <begin position="243"/>
        <end position="261"/>
    </location>
</feature>
<dbReference type="EMBL" id="JX313667">
    <property type="protein sequence ID" value="AFQ62162.1"/>
    <property type="molecule type" value="Genomic_DNA"/>
</dbReference>
<evidence type="ECO:0000256" key="2">
    <source>
        <dbReference type="ARBA" id="ARBA00004225"/>
    </source>
</evidence>
<keyword evidence="15 17" id="KW-0472">Membrane</keyword>
<evidence type="ECO:0000256" key="13">
    <source>
        <dbReference type="ARBA" id="ARBA00023075"/>
    </source>
</evidence>
<evidence type="ECO:0000256" key="9">
    <source>
        <dbReference type="ARBA" id="ARBA00022967"/>
    </source>
</evidence>
<accession>S4SUB8</accession>
<keyword evidence="14 17" id="KW-0496">Mitochondrion</keyword>
<dbReference type="InterPro" id="IPR003918">
    <property type="entry name" value="NADH_UbQ_OxRdtase"/>
</dbReference>
<feature type="transmembrane region" description="Helical" evidence="17">
    <location>
        <begin position="178"/>
        <end position="200"/>
    </location>
</feature>
<comment type="function">
    <text evidence="1">Core subunit of the mitochondrial membrane respiratory chain NADH dehydrogenase (Complex I) that is believed to belong to the minimal assembly required for catalysis. Complex I functions in the transfer of electrons from NADH to the respiratory chain. The immediate electron acceptor for the enzyme is believed to be ubiquinone.</text>
</comment>
<feature type="domain" description="NADH:quinone oxidoreductase/Mrp antiporter transmembrane" evidence="18">
    <location>
        <begin position="104"/>
        <end position="386"/>
    </location>
</feature>
<dbReference type="EC" id="7.1.1.2" evidence="4 17"/>
<feature type="transmembrane region" description="Helical" evidence="17">
    <location>
        <begin position="136"/>
        <end position="158"/>
    </location>
</feature>
<comment type="function">
    <text evidence="17">Core subunit of the mitochondrial membrane respiratory chain NADH dehydrogenase (Complex I) which catalyzes electron transfer from NADH through the respiratory chain, using ubiquinone as an electron acceptor. Essential for the catalytic activity and assembly of complex I.</text>
</comment>
<proteinExistence type="inferred from homology"/>
<feature type="transmembrane region" description="Helical" evidence="17">
    <location>
        <begin position="372"/>
        <end position="397"/>
    </location>
</feature>
<dbReference type="PANTHER" id="PTHR43507:SF20">
    <property type="entry name" value="NADH-UBIQUINONE OXIDOREDUCTASE CHAIN 4"/>
    <property type="match status" value="1"/>
</dbReference>
<feature type="transmembrane region" description="Helical" evidence="17">
    <location>
        <begin position="6"/>
        <end position="22"/>
    </location>
</feature>
<feature type="transmembrane region" description="Helical" evidence="17">
    <location>
        <begin position="212"/>
        <end position="231"/>
    </location>
</feature>
<keyword evidence="13 17" id="KW-0830">Ubiquinone</keyword>
<dbReference type="InterPro" id="IPR000260">
    <property type="entry name" value="NADH4_N"/>
</dbReference>
<evidence type="ECO:0000256" key="11">
    <source>
        <dbReference type="ARBA" id="ARBA00022989"/>
    </source>
</evidence>
<dbReference type="GO" id="GO:0048039">
    <property type="term" value="F:ubiquinone binding"/>
    <property type="evidence" value="ECO:0007669"/>
    <property type="project" value="TreeGrafter"/>
</dbReference>
<dbReference type="AlphaFoldDB" id="S4SUB8"/>
<keyword evidence="11 17" id="KW-1133">Transmembrane helix</keyword>
<comment type="subcellular location">
    <subcellularLocation>
        <location evidence="2 17">Mitochondrion membrane</location>
        <topology evidence="2 17">Multi-pass membrane protein</topology>
    </subcellularLocation>
</comment>
<evidence type="ECO:0000256" key="6">
    <source>
        <dbReference type="ARBA" id="ARBA00022448"/>
    </source>
</evidence>
<organism evidence="20">
    <name type="scientific">Endomychus coccineus</name>
    <dbReference type="NCBI Taxonomy" id="295833"/>
    <lineage>
        <taxon>Eukaryota</taxon>
        <taxon>Metazoa</taxon>
        <taxon>Ecdysozoa</taxon>
        <taxon>Arthropoda</taxon>
        <taxon>Hexapoda</taxon>
        <taxon>Insecta</taxon>
        <taxon>Pterygota</taxon>
        <taxon>Neoptera</taxon>
        <taxon>Endopterygota</taxon>
        <taxon>Coleoptera</taxon>
        <taxon>Polyphaga</taxon>
        <taxon>Cucujiformia</taxon>
        <taxon>Coccinelloidea</taxon>
        <taxon>Endomychidae</taxon>
        <taxon>Endomychus</taxon>
    </lineage>
</organism>
<dbReference type="GO" id="GO:0031966">
    <property type="term" value="C:mitochondrial membrane"/>
    <property type="evidence" value="ECO:0007669"/>
    <property type="project" value="UniProtKB-SubCell"/>
</dbReference>
<evidence type="ECO:0000256" key="4">
    <source>
        <dbReference type="ARBA" id="ARBA00012944"/>
    </source>
</evidence>
<keyword evidence="10 17" id="KW-0249">Electron transport</keyword>
<dbReference type="Pfam" id="PF01059">
    <property type="entry name" value="Oxidored_q5_N"/>
    <property type="match status" value="1"/>
</dbReference>